<proteinExistence type="predicted"/>
<dbReference type="InterPro" id="IPR036291">
    <property type="entry name" value="NAD(P)-bd_dom_sf"/>
</dbReference>
<dbReference type="PANTHER" id="PTHR43975">
    <property type="entry name" value="ZGC:101858"/>
    <property type="match status" value="1"/>
</dbReference>
<gene>
    <name evidence="1" type="ORF">COCSUDRAFT_65976</name>
</gene>
<keyword evidence="2" id="KW-1185">Reference proteome</keyword>
<dbReference type="InterPro" id="IPR002347">
    <property type="entry name" value="SDR_fam"/>
</dbReference>
<sequence>MKDGHAIVADLTKEADMKRAIEEAITKMGGLDILVNSGGAMNDEMEGQSEDAILAAIKLHVTGNLTLIRAAEEELVKNKGAVVNVSSVAAIIPFPSMNPYCVAKAAQDTLTRNLALEFATKGVRINSVLPGAIRTEVFEQMAEKNGITAQQVADELAVRHGMQRVAEPEEVAAPVVFLASDAASFITGVNLPVDGAATLGFWFNATKFPG</sequence>
<dbReference type="Proteomes" id="UP000007264">
    <property type="component" value="Unassembled WGS sequence"/>
</dbReference>
<dbReference type="KEGG" id="csl:COCSUDRAFT_65976"/>
<protein>
    <submittedName>
        <fullName evidence="1">NAD(P)-binding protein</fullName>
    </submittedName>
</protein>
<dbReference type="Gene3D" id="3.40.50.720">
    <property type="entry name" value="NAD(P)-binding Rossmann-like Domain"/>
    <property type="match status" value="1"/>
</dbReference>
<comment type="caution">
    <text evidence="1">The sequence shown here is derived from an EMBL/GenBank/DDBJ whole genome shotgun (WGS) entry which is preliminary data.</text>
</comment>
<dbReference type="PANTHER" id="PTHR43975:SF2">
    <property type="entry name" value="EG:BACR7A4.14 PROTEIN-RELATED"/>
    <property type="match status" value="1"/>
</dbReference>
<evidence type="ECO:0000313" key="1">
    <source>
        <dbReference type="EMBL" id="EIE23552.1"/>
    </source>
</evidence>
<organism evidence="1 2">
    <name type="scientific">Coccomyxa subellipsoidea (strain C-169)</name>
    <name type="common">Green microalga</name>
    <dbReference type="NCBI Taxonomy" id="574566"/>
    <lineage>
        <taxon>Eukaryota</taxon>
        <taxon>Viridiplantae</taxon>
        <taxon>Chlorophyta</taxon>
        <taxon>core chlorophytes</taxon>
        <taxon>Trebouxiophyceae</taxon>
        <taxon>Trebouxiophyceae incertae sedis</taxon>
        <taxon>Coccomyxaceae</taxon>
        <taxon>Coccomyxa</taxon>
        <taxon>Coccomyxa subellipsoidea</taxon>
    </lineage>
</organism>
<dbReference type="Pfam" id="PF13561">
    <property type="entry name" value="adh_short_C2"/>
    <property type="match status" value="1"/>
</dbReference>
<evidence type="ECO:0000313" key="2">
    <source>
        <dbReference type="Proteomes" id="UP000007264"/>
    </source>
</evidence>
<dbReference type="OrthoDB" id="294295at2759"/>
<dbReference type="STRING" id="574566.I0YYT3"/>
<dbReference type="PRINTS" id="PR00081">
    <property type="entry name" value="GDHRDH"/>
</dbReference>
<dbReference type="RefSeq" id="XP_005648096.1">
    <property type="nucleotide sequence ID" value="XM_005648039.1"/>
</dbReference>
<reference evidence="1 2" key="1">
    <citation type="journal article" date="2012" name="Genome Biol.">
        <title>The genome of the polar eukaryotic microalga coccomyxa subellipsoidea reveals traits of cold adaptation.</title>
        <authorList>
            <person name="Blanc G."/>
            <person name="Agarkova I."/>
            <person name="Grimwood J."/>
            <person name="Kuo A."/>
            <person name="Brueggeman A."/>
            <person name="Dunigan D."/>
            <person name="Gurnon J."/>
            <person name="Ladunga I."/>
            <person name="Lindquist E."/>
            <person name="Lucas S."/>
            <person name="Pangilinan J."/>
            <person name="Proschold T."/>
            <person name="Salamov A."/>
            <person name="Schmutz J."/>
            <person name="Weeks D."/>
            <person name="Yamada T."/>
            <person name="Claverie J.M."/>
            <person name="Grigoriev I."/>
            <person name="Van Etten J."/>
            <person name="Lomsadze A."/>
            <person name="Borodovsky M."/>
        </authorList>
    </citation>
    <scope>NUCLEOTIDE SEQUENCE [LARGE SCALE GENOMIC DNA]</scope>
    <source>
        <strain evidence="1 2">C-169</strain>
    </source>
</reference>
<dbReference type="EMBL" id="AGSI01000007">
    <property type="protein sequence ID" value="EIE23552.1"/>
    <property type="molecule type" value="Genomic_DNA"/>
</dbReference>
<dbReference type="SUPFAM" id="SSF51735">
    <property type="entry name" value="NAD(P)-binding Rossmann-fold domains"/>
    <property type="match status" value="1"/>
</dbReference>
<dbReference type="GeneID" id="17041544"/>
<dbReference type="eggNOG" id="KOG0725">
    <property type="taxonomic scope" value="Eukaryota"/>
</dbReference>
<dbReference type="PRINTS" id="PR00080">
    <property type="entry name" value="SDRFAMILY"/>
</dbReference>
<name>I0YYT3_COCSC</name>
<dbReference type="AlphaFoldDB" id="I0YYT3"/>
<accession>I0YYT3</accession>